<dbReference type="EMBL" id="JAODUP010000110">
    <property type="protein sequence ID" value="KAK2161779.1"/>
    <property type="molecule type" value="Genomic_DNA"/>
</dbReference>
<sequence>MIETHSSQHWIPDSTIKPQQDGQHTDQGRTTTPAPRIPHKLTPADLESNIHYMLWTEVATHKKIRGGALTALKMYMQVLTKPFDPMEVLAAIREANNRLHGDPTEDPAYPKIQFPGPALCPTCRYDRRTVDKFDNETNWNIPEVLKFLRDFYSKKNIFEYPLTTPSLAAILPTVVPYTGTNGWHIGMRTVHCHSFVYLMVAIIVYSLNSH</sequence>
<dbReference type="Gene3D" id="1.20.120.310">
    <property type="entry name" value="ERV/ALR sulfhydryl oxidase domain"/>
    <property type="match status" value="1"/>
</dbReference>
<dbReference type="GO" id="GO:0003756">
    <property type="term" value="F:protein disulfide isomerase activity"/>
    <property type="evidence" value="ECO:0007669"/>
    <property type="project" value="TreeGrafter"/>
</dbReference>
<dbReference type="PANTHER" id="PTHR22897">
    <property type="entry name" value="QUIESCIN Q6-RELATED SULFHYDRYL OXIDASE"/>
    <property type="match status" value="1"/>
</dbReference>
<dbReference type="GO" id="GO:0000139">
    <property type="term" value="C:Golgi membrane"/>
    <property type="evidence" value="ECO:0007669"/>
    <property type="project" value="TreeGrafter"/>
</dbReference>
<dbReference type="AlphaFoldDB" id="A0AAD9JYV0"/>
<dbReference type="InterPro" id="IPR040986">
    <property type="entry name" value="QSOX_FAD-bd_dom"/>
</dbReference>
<dbReference type="InterPro" id="IPR039798">
    <property type="entry name" value="Sulfhydryl_oxidase"/>
</dbReference>
<accession>A0AAD9JYV0</accession>
<evidence type="ECO:0000256" key="1">
    <source>
        <dbReference type="SAM" id="MobiDB-lite"/>
    </source>
</evidence>
<dbReference type="PANTHER" id="PTHR22897:SF8">
    <property type="entry name" value="SULFHYDRYL OXIDASE"/>
    <property type="match status" value="1"/>
</dbReference>
<reference evidence="3" key="1">
    <citation type="journal article" date="2023" name="Mol. Biol. Evol.">
        <title>Third-Generation Sequencing Reveals the Adaptive Role of the Epigenome in Three Deep-Sea Polychaetes.</title>
        <authorList>
            <person name="Perez M."/>
            <person name="Aroh O."/>
            <person name="Sun Y."/>
            <person name="Lan Y."/>
            <person name="Juniper S.K."/>
            <person name="Young C.R."/>
            <person name="Angers B."/>
            <person name="Qian P.Y."/>
        </authorList>
    </citation>
    <scope>NUCLEOTIDE SEQUENCE</scope>
    <source>
        <strain evidence="3">P08H-3</strain>
    </source>
</reference>
<comment type="caution">
    <text evidence="3">The sequence shown here is derived from an EMBL/GenBank/DDBJ whole genome shotgun (WGS) entry which is preliminary data.</text>
</comment>
<organism evidence="3 4">
    <name type="scientific">Paralvinella palmiformis</name>
    <dbReference type="NCBI Taxonomy" id="53620"/>
    <lineage>
        <taxon>Eukaryota</taxon>
        <taxon>Metazoa</taxon>
        <taxon>Spiralia</taxon>
        <taxon>Lophotrochozoa</taxon>
        <taxon>Annelida</taxon>
        <taxon>Polychaeta</taxon>
        <taxon>Sedentaria</taxon>
        <taxon>Canalipalpata</taxon>
        <taxon>Terebellida</taxon>
        <taxon>Terebelliformia</taxon>
        <taxon>Alvinellidae</taxon>
        <taxon>Paralvinella</taxon>
    </lineage>
</organism>
<dbReference type="Proteomes" id="UP001208570">
    <property type="component" value="Unassembled WGS sequence"/>
</dbReference>
<keyword evidence="4" id="KW-1185">Reference proteome</keyword>
<name>A0AAD9JYV0_9ANNE</name>
<dbReference type="GO" id="GO:0016971">
    <property type="term" value="F:flavin-dependent sulfhydryl oxidase activity"/>
    <property type="evidence" value="ECO:0007669"/>
    <property type="project" value="InterPro"/>
</dbReference>
<dbReference type="InterPro" id="IPR036774">
    <property type="entry name" value="ERV/ALR_sulphydryl_oxid_sf"/>
</dbReference>
<feature type="domain" description="Sulfhydryl oxidase flavin adenine dinucleotide (FAD) binding" evidence="2">
    <location>
        <begin position="40"/>
        <end position="87"/>
    </location>
</feature>
<proteinExistence type="predicted"/>
<feature type="region of interest" description="Disordered" evidence="1">
    <location>
        <begin position="1"/>
        <end position="41"/>
    </location>
</feature>
<evidence type="ECO:0000259" key="2">
    <source>
        <dbReference type="Pfam" id="PF18371"/>
    </source>
</evidence>
<dbReference type="GO" id="GO:0005615">
    <property type="term" value="C:extracellular space"/>
    <property type="evidence" value="ECO:0007669"/>
    <property type="project" value="TreeGrafter"/>
</dbReference>
<evidence type="ECO:0000313" key="4">
    <source>
        <dbReference type="Proteomes" id="UP001208570"/>
    </source>
</evidence>
<evidence type="ECO:0000313" key="3">
    <source>
        <dbReference type="EMBL" id="KAK2161779.1"/>
    </source>
</evidence>
<gene>
    <name evidence="3" type="ORF">LSH36_110g05130</name>
</gene>
<protein>
    <recommendedName>
        <fullName evidence="2">Sulfhydryl oxidase flavin adenine dinucleotide (FAD) binding domain-containing protein</fullName>
    </recommendedName>
</protein>
<dbReference type="Pfam" id="PF18371">
    <property type="entry name" value="FAD_SOX"/>
    <property type="match status" value="1"/>
</dbReference>
<dbReference type="GO" id="GO:0006457">
    <property type="term" value="P:protein folding"/>
    <property type="evidence" value="ECO:0007669"/>
    <property type="project" value="TreeGrafter"/>
</dbReference>